<feature type="region of interest" description="Disordered" evidence="2">
    <location>
        <begin position="224"/>
        <end position="245"/>
    </location>
</feature>
<keyword evidence="4" id="KW-1185">Reference proteome</keyword>
<name>A0A8S1P0H3_9CILI</name>
<keyword evidence="1" id="KW-0175">Coiled coil</keyword>
<feature type="compositionally biased region" description="Polar residues" evidence="2">
    <location>
        <begin position="289"/>
        <end position="305"/>
    </location>
</feature>
<proteinExistence type="predicted"/>
<dbReference type="OrthoDB" id="302883at2759"/>
<evidence type="ECO:0000313" key="3">
    <source>
        <dbReference type="EMBL" id="CAD8095863.1"/>
    </source>
</evidence>
<feature type="coiled-coil region" evidence="1">
    <location>
        <begin position="98"/>
        <end position="167"/>
    </location>
</feature>
<protein>
    <submittedName>
        <fullName evidence="3">Uncharacterized protein</fullName>
    </submittedName>
</protein>
<feature type="region of interest" description="Disordered" evidence="2">
    <location>
        <begin position="287"/>
        <end position="311"/>
    </location>
</feature>
<dbReference type="EMBL" id="CAJJDN010000065">
    <property type="protein sequence ID" value="CAD8095863.1"/>
    <property type="molecule type" value="Genomic_DNA"/>
</dbReference>
<organism evidence="3 4">
    <name type="scientific">Paramecium sonneborni</name>
    <dbReference type="NCBI Taxonomy" id="65129"/>
    <lineage>
        <taxon>Eukaryota</taxon>
        <taxon>Sar</taxon>
        <taxon>Alveolata</taxon>
        <taxon>Ciliophora</taxon>
        <taxon>Intramacronucleata</taxon>
        <taxon>Oligohymenophorea</taxon>
        <taxon>Peniculida</taxon>
        <taxon>Parameciidae</taxon>
        <taxon>Paramecium</taxon>
    </lineage>
</organism>
<evidence type="ECO:0000256" key="1">
    <source>
        <dbReference type="SAM" id="Coils"/>
    </source>
</evidence>
<reference evidence="3" key="1">
    <citation type="submission" date="2021-01" db="EMBL/GenBank/DDBJ databases">
        <authorList>
            <consortium name="Genoscope - CEA"/>
            <person name="William W."/>
        </authorList>
    </citation>
    <scope>NUCLEOTIDE SEQUENCE</scope>
</reference>
<accession>A0A8S1P0H3</accession>
<evidence type="ECO:0000256" key="2">
    <source>
        <dbReference type="SAM" id="MobiDB-lite"/>
    </source>
</evidence>
<gene>
    <name evidence="3" type="ORF">PSON_ATCC_30995.1.T0650127</name>
</gene>
<sequence>MDQHEYKENYYDANIMKRRRIQDKGMVAPILEVFMDICKKLDYTSKEYLQMVIPINESREILQNTDQIIILNYLKQIAIYLIKSKLELEDKLCSLGDSKQFEIELQKMEADIRQHIRVQQQLQILLEQAQQKLEEFESEKVKSEQFITELKKSLDNKEKELMTIKNEIYDTKHKGNQKIPFQATKTEPIQSSMDHLDNLQLFTLVENSPNKNNFNQVQAAIRKGRNQQLSKEPQKPKGDNTPQLSKCCSIMKESQTNDSPDKIARKYSQPNYMEINALRQLIKKPCPLNQRNEPQSFRSISQENSRIPKKC</sequence>
<dbReference type="AlphaFoldDB" id="A0A8S1P0H3"/>
<comment type="caution">
    <text evidence="3">The sequence shown here is derived from an EMBL/GenBank/DDBJ whole genome shotgun (WGS) entry which is preliminary data.</text>
</comment>
<dbReference type="Proteomes" id="UP000692954">
    <property type="component" value="Unassembled WGS sequence"/>
</dbReference>
<evidence type="ECO:0000313" key="4">
    <source>
        <dbReference type="Proteomes" id="UP000692954"/>
    </source>
</evidence>